<dbReference type="EMBL" id="JANPWB010000009">
    <property type="protein sequence ID" value="KAJ1151930.1"/>
    <property type="molecule type" value="Genomic_DNA"/>
</dbReference>
<evidence type="ECO:0000256" key="1">
    <source>
        <dbReference type="SAM" id="MobiDB-lite"/>
    </source>
</evidence>
<comment type="caution">
    <text evidence="2">The sequence shown here is derived from an EMBL/GenBank/DDBJ whole genome shotgun (WGS) entry which is preliminary data.</text>
</comment>
<evidence type="ECO:0000313" key="2">
    <source>
        <dbReference type="EMBL" id="KAJ1151930.1"/>
    </source>
</evidence>
<protein>
    <submittedName>
        <fullName evidence="2">Uncharacterized protein</fullName>
    </submittedName>
</protein>
<gene>
    <name evidence="2" type="ORF">NDU88_004709</name>
</gene>
<proteinExistence type="predicted"/>
<reference evidence="2" key="1">
    <citation type="journal article" date="2022" name="bioRxiv">
        <title>Sequencing and chromosome-scale assembly of the giantPleurodeles waltlgenome.</title>
        <authorList>
            <person name="Brown T."/>
            <person name="Elewa A."/>
            <person name="Iarovenko S."/>
            <person name="Subramanian E."/>
            <person name="Araus A.J."/>
            <person name="Petzold A."/>
            <person name="Susuki M."/>
            <person name="Suzuki K.-i.T."/>
            <person name="Hayashi T."/>
            <person name="Toyoda A."/>
            <person name="Oliveira C."/>
            <person name="Osipova E."/>
            <person name="Leigh N.D."/>
            <person name="Simon A."/>
            <person name="Yun M.H."/>
        </authorList>
    </citation>
    <scope>NUCLEOTIDE SEQUENCE</scope>
    <source>
        <strain evidence="2">20211129_DDA</strain>
        <tissue evidence="2">Liver</tissue>
    </source>
</reference>
<organism evidence="2 3">
    <name type="scientific">Pleurodeles waltl</name>
    <name type="common">Iberian ribbed newt</name>
    <dbReference type="NCBI Taxonomy" id="8319"/>
    <lineage>
        <taxon>Eukaryota</taxon>
        <taxon>Metazoa</taxon>
        <taxon>Chordata</taxon>
        <taxon>Craniata</taxon>
        <taxon>Vertebrata</taxon>
        <taxon>Euteleostomi</taxon>
        <taxon>Amphibia</taxon>
        <taxon>Batrachia</taxon>
        <taxon>Caudata</taxon>
        <taxon>Salamandroidea</taxon>
        <taxon>Salamandridae</taxon>
        <taxon>Pleurodelinae</taxon>
        <taxon>Pleurodeles</taxon>
    </lineage>
</organism>
<dbReference type="Proteomes" id="UP001066276">
    <property type="component" value="Chromosome 5"/>
</dbReference>
<evidence type="ECO:0000313" key="3">
    <source>
        <dbReference type="Proteomes" id="UP001066276"/>
    </source>
</evidence>
<name>A0AAV7RKB2_PLEWA</name>
<keyword evidence="3" id="KW-1185">Reference proteome</keyword>
<dbReference type="AlphaFoldDB" id="A0AAV7RKB2"/>
<sequence>MAAVAPPLGSAPRRSLAWARRWCRRAGGARSGSPLRLRVSASQERRSDAPLRVQSVAPPRRRWLPQLHNAAGSPAVAPPGRSITPGAANEVRGSHTEQIPLRCWILAPQERPAAVERRARDGALN</sequence>
<feature type="region of interest" description="Disordered" evidence="1">
    <location>
        <begin position="27"/>
        <end position="95"/>
    </location>
</feature>
<accession>A0AAV7RKB2</accession>
<feature type="compositionally biased region" description="Low complexity" evidence="1">
    <location>
        <begin position="27"/>
        <end position="36"/>
    </location>
</feature>